<dbReference type="EMBL" id="MAXA01000224">
    <property type="protein sequence ID" value="OHV27275.1"/>
    <property type="molecule type" value="Genomic_DNA"/>
</dbReference>
<name>A0A1S1Q259_9ACTN</name>
<organism evidence="1 2">
    <name type="scientific">Parafrankia soli</name>
    <dbReference type="NCBI Taxonomy" id="2599596"/>
    <lineage>
        <taxon>Bacteria</taxon>
        <taxon>Bacillati</taxon>
        <taxon>Actinomycetota</taxon>
        <taxon>Actinomycetes</taxon>
        <taxon>Frankiales</taxon>
        <taxon>Frankiaceae</taxon>
        <taxon>Parafrankia</taxon>
    </lineage>
</organism>
<evidence type="ECO:0000313" key="1">
    <source>
        <dbReference type="EMBL" id="OHV27275.1"/>
    </source>
</evidence>
<dbReference type="Proteomes" id="UP000179769">
    <property type="component" value="Unassembled WGS sequence"/>
</dbReference>
<sequence>MTFRRHRDGQPSGLLARIFDRPVRGVCPVVEPGVPPSEHRPPTARSWRSGMLDRVRLVLDCPLPADEAGGARQVFGSA</sequence>
<evidence type="ECO:0000313" key="2">
    <source>
        <dbReference type="Proteomes" id="UP000179769"/>
    </source>
</evidence>
<gene>
    <name evidence="1" type="ORF">BBK14_05270</name>
</gene>
<protein>
    <submittedName>
        <fullName evidence="1">Uncharacterized protein</fullName>
    </submittedName>
</protein>
<proteinExistence type="predicted"/>
<keyword evidence="2" id="KW-1185">Reference proteome</keyword>
<comment type="caution">
    <text evidence="1">The sequence shown here is derived from an EMBL/GenBank/DDBJ whole genome shotgun (WGS) entry which is preliminary data.</text>
</comment>
<reference evidence="2" key="1">
    <citation type="submission" date="2016-07" db="EMBL/GenBank/DDBJ databases">
        <title>Frankia sp. NRRL B-16219 Genome sequencing.</title>
        <authorList>
            <person name="Ghodhbane-Gtari F."/>
            <person name="Swanson E."/>
            <person name="Gueddou A."/>
            <person name="Louati M."/>
            <person name="Nouioui I."/>
            <person name="Hezbri K."/>
            <person name="Abebe-Akele F."/>
            <person name="Simpson S."/>
            <person name="Morris K."/>
            <person name="Thomas K."/>
            <person name="Gtari M."/>
            <person name="Tisa L.S."/>
        </authorList>
    </citation>
    <scope>NUCLEOTIDE SEQUENCE [LARGE SCALE GENOMIC DNA]</scope>
    <source>
        <strain evidence="2">NRRL B-16219</strain>
    </source>
</reference>
<dbReference type="AlphaFoldDB" id="A0A1S1Q259"/>
<accession>A0A1S1Q259</accession>